<dbReference type="EMBL" id="CP071060">
    <property type="protein sequence ID" value="QSI76069.1"/>
    <property type="molecule type" value="Genomic_DNA"/>
</dbReference>
<dbReference type="InterPro" id="IPR001424">
    <property type="entry name" value="SOD_Cu_Zn_dom"/>
</dbReference>
<keyword evidence="2" id="KW-0186">Copper</keyword>
<evidence type="ECO:0000259" key="5">
    <source>
        <dbReference type="Pfam" id="PF00080"/>
    </source>
</evidence>
<dbReference type="InterPro" id="IPR024134">
    <property type="entry name" value="SOD_Cu/Zn_/chaperone"/>
</dbReference>
<comment type="cofactor">
    <cofactor evidence="2">
        <name>Cu cation</name>
        <dbReference type="ChEBI" id="CHEBI:23378"/>
    </cofactor>
    <text evidence="2">Binds 1 copper ion per subunit.</text>
</comment>
<keyword evidence="2" id="KW-0560">Oxidoreductase</keyword>
<dbReference type="EC" id="1.15.1.1" evidence="2"/>
<dbReference type="InterPro" id="IPR036423">
    <property type="entry name" value="SOD-like_Cu/Zn_dom_sf"/>
</dbReference>
<evidence type="ECO:0000313" key="7">
    <source>
        <dbReference type="Proteomes" id="UP000663570"/>
    </source>
</evidence>
<dbReference type="PANTHER" id="PTHR10003">
    <property type="entry name" value="SUPEROXIDE DISMUTASE CU-ZN -RELATED"/>
    <property type="match status" value="1"/>
</dbReference>
<dbReference type="SUPFAM" id="SSF49329">
    <property type="entry name" value="Cu,Zn superoxide dismutase-like"/>
    <property type="match status" value="1"/>
</dbReference>
<name>A0ABX7M5T8_9RHOO</name>
<dbReference type="Pfam" id="PF00080">
    <property type="entry name" value="Sod_Cu"/>
    <property type="match status" value="1"/>
</dbReference>
<feature type="signal peptide" evidence="4">
    <location>
        <begin position="1"/>
        <end position="19"/>
    </location>
</feature>
<comment type="function">
    <text evidence="2">Destroys radicals which are normally produced within the cells and which are toxic to biological systems.</text>
</comment>
<comment type="catalytic activity">
    <reaction evidence="2">
        <text>2 superoxide + 2 H(+) = H2O2 + O2</text>
        <dbReference type="Rhea" id="RHEA:20696"/>
        <dbReference type="ChEBI" id="CHEBI:15378"/>
        <dbReference type="ChEBI" id="CHEBI:15379"/>
        <dbReference type="ChEBI" id="CHEBI:16240"/>
        <dbReference type="ChEBI" id="CHEBI:18421"/>
        <dbReference type="EC" id="1.15.1.1"/>
    </reaction>
</comment>
<keyword evidence="7" id="KW-1185">Reference proteome</keyword>
<organism evidence="6 7">
    <name type="scientific">Niveibacterium microcysteis</name>
    <dbReference type="NCBI Taxonomy" id="2811415"/>
    <lineage>
        <taxon>Bacteria</taxon>
        <taxon>Pseudomonadati</taxon>
        <taxon>Pseudomonadota</taxon>
        <taxon>Betaproteobacteria</taxon>
        <taxon>Rhodocyclales</taxon>
        <taxon>Rhodocyclaceae</taxon>
        <taxon>Niveibacterium</taxon>
    </lineage>
</organism>
<keyword evidence="2" id="KW-0862">Zinc</keyword>
<evidence type="ECO:0000256" key="2">
    <source>
        <dbReference type="RuleBase" id="RU000393"/>
    </source>
</evidence>
<comment type="cofactor">
    <cofactor evidence="2">
        <name>Zn(2+)</name>
        <dbReference type="ChEBI" id="CHEBI:29105"/>
    </cofactor>
    <text evidence="2">Binds 1 zinc ion per subunit.</text>
</comment>
<evidence type="ECO:0000256" key="4">
    <source>
        <dbReference type="SAM" id="SignalP"/>
    </source>
</evidence>
<keyword evidence="4" id="KW-0732">Signal</keyword>
<comment type="similarity">
    <text evidence="1 2">Belongs to the Cu-Zn superoxide dismutase family.</text>
</comment>
<feature type="domain" description="Superoxide dismutase copper/zinc binding" evidence="5">
    <location>
        <begin position="46"/>
        <end position="175"/>
    </location>
</feature>
<proteinExistence type="inferred from homology"/>
<protein>
    <recommendedName>
        <fullName evidence="2">Superoxide dismutase [Cu-Zn]</fullName>
        <ecNumber evidence="2">1.15.1.1</ecNumber>
    </recommendedName>
</protein>
<sequence>MPTRNIALLATATLLAACASTPPAPLRAVAQIRPTASAEAAGLSPTGAVSFVELPNGKVHVDARVSGLKPNAEHGFHVHDVADCSGDGTKTAGHLNPDQHPHGHPGTPARHAGAMFNLKTDASGVGVLSQDVDTITLTPGKYGIVGKPLIIHRDADDYTSQPLGNAGPRVGCGIITAG</sequence>
<reference evidence="6 7" key="1">
    <citation type="submission" date="2021-02" db="EMBL/GenBank/DDBJ databases">
        <title>Niveibacterium changnyeongensis HC41.</title>
        <authorList>
            <person name="Kang M."/>
        </authorList>
    </citation>
    <scope>NUCLEOTIDE SEQUENCE [LARGE SCALE GENOMIC DNA]</scope>
    <source>
        <strain evidence="6 7">HC41</strain>
    </source>
</reference>
<dbReference type="Proteomes" id="UP000663570">
    <property type="component" value="Chromosome"/>
</dbReference>
<feature type="chain" id="PRO_5046405271" description="Superoxide dismutase [Cu-Zn]" evidence="4">
    <location>
        <begin position="20"/>
        <end position="178"/>
    </location>
</feature>
<dbReference type="PRINTS" id="PR00068">
    <property type="entry name" value="CUZNDISMTASE"/>
</dbReference>
<evidence type="ECO:0000256" key="3">
    <source>
        <dbReference type="SAM" id="MobiDB-lite"/>
    </source>
</evidence>
<dbReference type="InterPro" id="IPR018152">
    <property type="entry name" value="SOD_Cu/Zn_BS"/>
</dbReference>
<feature type="region of interest" description="Disordered" evidence="3">
    <location>
        <begin position="88"/>
        <end position="110"/>
    </location>
</feature>
<accession>A0ABX7M5T8</accession>
<gene>
    <name evidence="6" type="ORF">JY500_16550</name>
</gene>
<dbReference type="PROSITE" id="PS51257">
    <property type="entry name" value="PROKAR_LIPOPROTEIN"/>
    <property type="match status" value="1"/>
</dbReference>
<keyword evidence="2" id="KW-0479">Metal-binding</keyword>
<evidence type="ECO:0000256" key="1">
    <source>
        <dbReference type="ARBA" id="ARBA00010457"/>
    </source>
</evidence>
<dbReference type="RefSeq" id="WP_172196928.1">
    <property type="nucleotide sequence ID" value="NZ_CP071060.1"/>
</dbReference>
<dbReference type="PROSITE" id="PS00332">
    <property type="entry name" value="SOD_CU_ZN_2"/>
    <property type="match status" value="1"/>
</dbReference>
<dbReference type="Gene3D" id="2.60.40.200">
    <property type="entry name" value="Superoxide dismutase, copper/zinc binding domain"/>
    <property type="match status" value="1"/>
</dbReference>
<evidence type="ECO:0000313" key="6">
    <source>
        <dbReference type="EMBL" id="QSI76069.1"/>
    </source>
</evidence>